<proteinExistence type="predicted"/>
<dbReference type="AlphaFoldDB" id="E2BSV6"/>
<name>E2BSV6_HARSA</name>
<reference evidence="1 2" key="1">
    <citation type="journal article" date="2010" name="Science">
        <title>Genomic comparison of the ants Camponotus floridanus and Harpegnathos saltator.</title>
        <authorList>
            <person name="Bonasio R."/>
            <person name="Zhang G."/>
            <person name="Ye C."/>
            <person name="Mutti N.S."/>
            <person name="Fang X."/>
            <person name="Qin N."/>
            <person name="Donahue G."/>
            <person name="Yang P."/>
            <person name="Li Q."/>
            <person name="Li C."/>
            <person name="Zhang P."/>
            <person name="Huang Z."/>
            <person name="Berger S.L."/>
            <person name="Reinberg D."/>
            <person name="Wang J."/>
            <person name="Liebig J."/>
        </authorList>
    </citation>
    <scope>NUCLEOTIDE SEQUENCE [LARGE SCALE GENOMIC DNA]</scope>
    <source>
        <strain evidence="1 2">R22 G/1</strain>
    </source>
</reference>
<keyword evidence="2" id="KW-1185">Reference proteome</keyword>
<organism evidence="2">
    <name type="scientific">Harpegnathos saltator</name>
    <name type="common">Jerdon's jumping ant</name>
    <dbReference type="NCBI Taxonomy" id="610380"/>
    <lineage>
        <taxon>Eukaryota</taxon>
        <taxon>Metazoa</taxon>
        <taxon>Ecdysozoa</taxon>
        <taxon>Arthropoda</taxon>
        <taxon>Hexapoda</taxon>
        <taxon>Insecta</taxon>
        <taxon>Pterygota</taxon>
        <taxon>Neoptera</taxon>
        <taxon>Endopterygota</taxon>
        <taxon>Hymenoptera</taxon>
        <taxon>Apocrita</taxon>
        <taxon>Aculeata</taxon>
        <taxon>Formicoidea</taxon>
        <taxon>Formicidae</taxon>
        <taxon>Ponerinae</taxon>
        <taxon>Ponerini</taxon>
        <taxon>Harpegnathos</taxon>
    </lineage>
</organism>
<dbReference type="Proteomes" id="UP000008237">
    <property type="component" value="Unassembled WGS sequence"/>
</dbReference>
<evidence type="ECO:0000313" key="1">
    <source>
        <dbReference type="EMBL" id="EFN81220.1"/>
    </source>
</evidence>
<dbReference type="InParanoid" id="E2BSV6"/>
<dbReference type="OMA" id="AANENCY"/>
<dbReference type="EMBL" id="GL450297">
    <property type="protein sequence ID" value="EFN81220.1"/>
    <property type="molecule type" value="Genomic_DNA"/>
</dbReference>
<sequence length="115" mass="12835">IRSYTPEEALGLMIDMKLSKTAYKLMLQGARQRNANIYPSYEKVLAANENCYPPKNCITVTETSAEVTLQAFLDVTCKRILELQSVVVPNTPAEEINLTLISKWGFDGSSGQARY</sequence>
<gene>
    <name evidence="1" type="ORF">EAI_02629</name>
</gene>
<feature type="non-terminal residue" evidence="1">
    <location>
        <position position="1"/>
    </location>
</feature>
<feature type="non-terminal residue" evidence="1">
    <location>
        <position position="115"/>
    </location>
</feature>
<protein>
    <submittedName>
        <fullName evidence="1">Uncharacterized protein</fullName>
    </submittedName>
</protein>
<accession>E2BSV6</accession>
<evidence type="ECO:0000313" key="2">
    <source>
        <dbReference type="Proteomes" id="UP000008237"/>
    </source>
</evidence>